<organism evidence="1">
    <name type="scientific">marine sediment metagenome</name>
    <dbReference type="NCBI Taxonomy" id="412755"/>
    <lineage>
        <taxon>unclassified sequences</taxon>
        <taxon>metagenomes</taxon>
        <taxon>ecological metagenomes</taxon>
    </lineage>
</organism>
<evidence type="ECO:0000313" key="1">
    <source>
        <dbReference type="EMBL" id="KKL15754.1"/>
    </source>
</evidence>
<protein>
    <submittedName>
        <fullName evidence="1">Uncharacterized protein</fullName>
    </submittedName>
</protein>
<comment type="caution">
    <text evidence="1">The sequence shown here is derived from an EMBL/GenBank/DDBJ whole genome shotgun (WGS) entry which is preliminary data.</text>
</comment>
<sequence length="78" mass="8930">HMGAKRILLLGYDMKSDGKKNHWFGEHPNRVIPPYSMMLPYFKTIVEPLEKAGIEVINCTPNSALKVFPMMKLEEALI</sequence>
<feature type="non-terminal residue" evidence="1">
    <location>
        <position position="1"/>
    </location>
</feature>
<name>A0A0F9B1I0_9ZZZZ</name>
<accession>A0A0F9B1I0</accession>
<proteinExistence type="predicted"/>
<reference evidence="1" key="1">
    <citation type="journal article" date="2015" name="Nature">
        <title>Complex archaea that bridge the gap between prokaryotes and eukaryotes.</title>
        <authorList>
            <person name="Spang A."/>
            <person name="Saw J.H."/>
            <person name="Jorgensen S.L."/>
            <person name="Zaremba-Niedzwiedzka K."/>
            <person name="Martijn J."/>
            <person name="Lind A.E."/>
            <person name="van Eijk R."/>
            <person name="Schleper C."/>
            <person name="Guy L."/>
            <person name="Ettema T.J."/>
        </authorList>
    </citation>
    <scope>NUCLEOTIDE SEQUENCE</scope>
</reference>
<gene>
    <name evidence="1" type="ORF">LCGC14_2502450</name>
</gene>
<dbReference type="EMBL" id="LAZR01039943">
    <property type="protein sequence ID" value="KKL15754.1"/>
    <property type="molecule type" value="Genomic_DNA"/>
</dbReference>
<dbReference type="AlphaFoldDB" id="A0A0F9B1I0"/>